<dbReference type="EMBL" id="BART01002134">
    <property type="protein sequence ID" value="GAG56972.1"/>
    <property type="molecule type" value="Genomic_DNA"/>
</dbReference>
<dbReference type="InterPro" id="IPR007197">
    <property type="entry name" value="rSAM"/>
</dbReference>
<dbReference type="GO" id="GO:0003824">
    <property type="term" value="F:catalytic activity"/>
    <property type="evidence" value="ECO:0007669"/>
    <property type="project" value="InterPro"/>
</dbReference>
<dbReference type="PANTHER" id="PTHR43432">
    <property type="entry name" value="SLR0285 PROTEIN"/>
    <property type="match status" value="1"/>
</dbReference>
<accession>X0ZFM3</accession>
<proteinExistence type="predicted"/>
<dbReference type="GO" id="GO:0051536">
    <property type="term" value="F:iron-sulfur cluster binding"/>
    <property type="evidence" value="ECO:0007669"/>
    <property type="project" value="UniProtKB-KW"/>
</dbReference>
<dbReference type="Gene3D" id="3.80.30.30">
    <property type="match status" value="1"/>
</dbReference>
<feature type="domain" description="Radical SAM core" evidence="4">
    <location>
        <begin position="25"/>
        <end position="189"/>
    </location>
</feature>
<evidence type="ECO:0000313" key="5">
    <source>
        <dbReference type="EMBL" id="GAG56972.1"/>
    </source>
</evidence>
<dbReference type="SUPFAM" id="SSF102114">
    <property type="entry name" value="Radical SAM enzymes"/>
    <property type="match status" value="1"/>
</dbReference>
<sequence>MKIKEILCKSILNKTGISVGDYALNPYTGCEHDCIYCYAVFMKRFSGHKEPWGNFVDIKINAADVLHKQLNRLKPGTILLGTVTDPYQPLEEKYEITRSCLKELINSNFSVSIQTKSSLVLRDIDLIEKIKDIKIGFTITIFDEKIRKIFEPKSSTTENRFKALSELSSQNVKTFLFFGPVIPYFSDKEGVINEIFKEAVKAKVGNILIDSLNPYPKVWSKVKRLIEKKFPEVLDYYKFFYYERNLYKQELLAKIKRIAKNYKISYQLCF</sequence>
<dbReference type="PANTHER" id="PTHR43432:SF3">
    <property type="entry name" value="SLR0285 PROTEIN"/>
    <property type="match status" value="1"/>
</dbReference>
<evidence type="ECO:0000259" key="4">
    <source>
        <dbReference type="Pfam" id="PF04055"/>
    </source>
</evidence>
<name>X0ZFM3_9ZZZZ</name>
<evidence type="ECO:0000256" key="1">
    <source>
        <dbReference type="ARBA" id="ARBA00022723"/>
    </source>
</evidence>
<dbReference type="GO" id="GO:0046872">
    <property type="term" value="F:metal ion binding"/>
    <property type="evidence" value="ECO:0007669"/>
    <property type="project" value="UniProtKB-KW"/>
</dbReference>
<dbReference type="CDD" id="cd01335">
    <property type="entry name" value="Radical_SAM"/>
    <property type="match status" value="1"/>
</dbReference>
<evidence type="ECO:0000256" key="2">
    <source>
        <dbReference type="ARBA" id="ARBA00023004"/>
    </source>
</evidence>
<protein>
    <recommendedName>
        <fullName evidence="4">Radical SAM core domain-containing protein</fullName>
    </recommendedName>
</protein>
<keyword evidence="1" id="KW-0479">Metal-binding</keyword>
<keyword evidence="2" id="KW-0408">Iron</keyword>
<dbReference type="SFLD" id="SFLDS00029">
    <property type="entry name" value="Radical_SAM"/>
    <property type="match status" value="1"/>
</dbReference>
<organism evidence="5">
    <name type="scientific">marine sediment metagenome</name>
    <dbReference type="NCBI Taxonomy" id="412755"/>
    <lineage>
        <taxon>unclassified sequences</taxon>
        <taxon>metagenomes</taxon>
        <taxon>ecological metagenomes</taxon>
    </lineage>
</organism>
<dbReference type="InterPro" id="IPR058240">
    <property type="entry name" value="rSAM_sf"/>
</dbReference>
<dbReference type="InterPro" id="IPR040086">
    <property type="entry name" value="MJ0683-like"/>
</dbReference>
<keyword evidence="3" id="KW-0411">Iron-sulfur</keyword>
<reference evidence="5" key="1">
    <citation type="journal article" date="2014" name="Front. Microbiol.">
        <title>High frequency of phylogenetically diverse reductive dehalogenase-homologous genes in deep subseafloor sedimentary metagenomes.</title>
        <authorList>
            <person name="Kawai M."/>
            <person name="Futagami T."/>
            <person name="Toyoda A."/>
            <person name="Takaki Y."/>
            <person name="Nishi S."/>
            <person name="Hori S."/>
            <person name="Arai W."/>
            <person name="Tsubouchi T."/>
            <person name="Morono Y."/>
            <person name="Uchiyama I."/>
            <person name="Ito T."/>
            <person name="Fujiyama A."/>
            <person name="Inagaki F."/>
            <person name="Takami H."/>
        </authorList>
    </citation>
    <scope>NUCLEOTIDE SEQUENCE</scope>
    <source>
        <strain evidence="5">Expedition CK06-06</strain>
    </source>
</reference>
<comment type="caution">
    <text evidence="5">The sequence shown here is derived from an EMBL/GenBank/DDBJ whole genome shotgun (WGS) entry which is preliminary data.</text>
</comment>
<dbReference type="Pfam" id="PF04055">
    <property type="entry name" value="Radical_SAM"/>
    <property type="match status" value="1"/>
</dbReference>
<evidence type="ECO:0000256" key="3">
    <source>
        <dbReference type="ARBA" id="ARBA00023014"/>
    </source>
</evidence>
<dbReference type="SFLD" id="SFLDG01084">
    <property type="entry name" value="Uncharacterised_Radical_SAM_Su"/>
    <property type="match status" value="1"/>
</dbReference>
<dbReference type="AlphaFoldDB" id="X0ZFM3"/>
<gene>
    <name evidence="5" type="ORF">S01H4_06772</name>
</gene>